<name>A0AAV0TB29_HYABA</name>
<evidence type="ECO:0000256" key="1">
    <source>
        <dbReference type="SAM" id="MobiDB-lite"/>
    </source>
</evidence>
<dbReference type="EMBL" id="CANTFL010000173">
    <property type="protein sequence ID" value="CAI5716836.1"/>
    <property type="molecule type" value="Genomic_DNA"/>
</dbReference>
<comment type="caution">
    <text evidence="2">The sequence shown here is derived from an EMBL/GenBank/DDBJ whole genome shotgun (WGS) entry which is preliminary data.</text>
</comment>
<reference evidence="2" key="1">
    <citation type="submission" date="2022-12" db="EMBL/GenBank/DDBJ databases">
        <authorList>
            <person name="Webb A."/>
        </authorList>
    </citation>
    <scope>NUCLEOTIDE SEQUENCE</scope>
    <source>
        <strain evidence="2">Hp1</strain>
    </source>
</reference>
<sequence length="152" mass="16740">MMTALTDRIQALEASQLQIDENERLRGAIDSGVFASVLGRGMGGTTLHREALVYDAPRQPRGRVRVKQPGDSLFQQFGPQYVNPRQPAGAARPQAPRYAPVSPPDFKDVHAPVPPTQQEPMQELPLRVPDAQQRKLAIRNHYGAAGLRILMG</sequence>
<feature type="compositionally biased region" description="Low complexity" evidence="1">
    <location>
        <begin position="84"/>
        <end position="100"/>
    </location>
</feature>
<proteinExistence type="predicted"/>
<dbReference type="AlphaFoldDB" id="A0AAV0TB29"/>
<protein>
    <submittedName>
        <fullName evidence="2">Uncharacterized protein</fullName>
    </submittedName>
</protein>
<keyword evidence="3" id="KW-1185">Reference proteome</keyword>
<evidence type="ECO:0000313" key="3">
    <source>
        <dbReference type="Proteomes" id="UP001162031"/>
    </source>
</evidence>
<gene>
    <name evidence="2" type="ORF">HBR001_LOCUS1704</name>
</gene>
<evidence type="ECO:0000313" key="2">
    <source>
        <dbReference type="EMBL" id="CAI5716836.1"/>
    </source>
</evidence>
<feature type="region of interest" description="Disordered" evidence="1">
    <location>
        <begin position="69"/>
        <end position="108"/>
    </location>
</feature>
<organism evidence="2 3">
    <name type="scientific">Hyaloperonospora brassicae</name>
    <name type="common">Brassica downy mildew</name>
    <name type="synonym">Peronospora brassicae</name>
    <dbReference type="NCBI Taxonomy" id="162125"/>
    <lineage>
        <taxon>Eukaryota</taxon>
        <taxon>Sar</taxon>
        <taxon>Stramenopiles</taxon>
        <taxon>Oomycota</taxon>
        <taxon>Peronosporomycetes</taxon>
        <taxon>Peronosporales</taxon>
        <taxon>Peronosporaceae</taxon>
        <taxon>Hyaloperonospora</taxon>
    </lineage>
</organism>
<dbReference type="Proteomes" id="UP001162031">
    <property type="component" value="Unassembled WGS sequence"/>
</dbReference>
<accession>A0AAV0TB29</accession>